<comment type="caution">
    <text evidence="2">The sequence shown here is derived from an EMBL/GenBank/DDBJ whole genome shotgun (WGS) entry which is preliminary data.</text>
</comment>
<reference evidence="3" key="1">
    <citation type="journal article" date="2019" name="Int. J. Syst. Evol. Microbiol.">
        <title>The Global Catalogue of Microorganisms (GCM) 10K type strain sequencing project: providing services to taxonomists for standard genome sequencing and annotation.</title>
        <authorList>
            <consortium name="The Broad Institute Genomics Platform"/>
            <consortium name="The Broad Institute Genome Sequencing Center for Infectious Disease"/>
            <person name="Wu L."/>
            <person name="Ma J."/>
        </authorList>
    </citation>
    <scope>NUCLEOTIDE SEQUENCE [LARGE SCALE GENOMIC DNA]</scope>
    <source>
        <strain evidence="3">JCM 18303</strain>
    </source>
</reference>
<sequence length="72" mass="7888">MLAHKAELFDRIARQHTHTDPDQATQAHQIADHARAAAAAHHATLAQGDTTPMISSPTPSPGRLTHHTTRRR</sequence>
<accession>A0ABP9PL10</accession>
<keyword evidence="3" id="KW-1185">Reference proteome</keyword>
<dbReference type="Proteomes" id="UP001428817">
    <property type="component" value="Unassembled WGS sequence"/>
</dbReference>
<dbReference type="EMBL" id="BAABJP010000002">
    <property type="protein sequence ID" value="GAA5147449.1"/>
    <property type="molecule type" value="Genomic_DNA"/>
</dbReference>
<organism evidence="2 3">
    <name type="scientific">Pseudonocardia eucalypti</name>
    <dbReference type="NCBI Taxonomy" id="648755"/>
    <lineage>
        <taxon>Bacteria</taxon>
        <taxon>Bacillati</taxon>
        <taxon>Actinomycetota</taxon>
        <taxon>Actinomycetes</taxon>
        <taxon>Pseudonocardiales</taxon>
        <taxon>Pseudonocardiaceae</taxon>
        <taxon>Pseudonocardia</taxon>
    </lineage>
</organism>
<proteinExistence type="predicted"/>
<evidence type="ECO:0000313" key="3">
    <source>
        <dbReference type="Proteomes" id="UP001428817"/>
    </source>
</evidence>
<feature type="compositionally biased region" description="Low complexity" evidence="1">
    <location>
        <begin position="36"/>
        <end position="57"/>
    </location>
</feature>
<name>A0ABP9PL10_9PSEU</name>
<evidence type="ECO:0000313" key="2">
    <source>
        <dbReference type="EMBL" id="GAA5147449.1"/>
    </source>
</evidence>
<feature type="region of interest" description="Disordered" evidence="1">
    <location>
        <begin position="1"/>
        <end position="72"/>
    </location>
</feature>
<feature type="compositionally biased region" description="Basic and acidic residues" evidence="1">
    <location>
        <begin position="1"/>
        <end position="21"/>
    </location>
</feature>
<evidence type="ECO:0000256" key="1">
    <source>
        <dbReference type="SAM" id="MobiDB-lite"/>
    </source>
</evidence>
<gene>
    <name evidence="2" type="ORF">GCM10023321_08370</name>
</gene>
<protein>
    <submittedName>
        <fullName evidence="2">Uncharacterized protein</fullName>
    </submittedName>
</protein>
<dbReference type="RefSeq" id="WP_185060917.1">
    <property type="nucleotide sequence ID" value="NZ_BAABJP010000002.1"/>
</dbReference>